<evidence type="ECO:0000313" key="4">
    <source>
        <dbReference type="Proteomes" id="UP000195652"/>
    </source>
</evidence>
<reference evidence="3 4" key="3">
    <citation type="journal article" date="2020" name="Int. J. Syst. Evol. Microbiol.">
        <title>Corynebacterium silvaticum sp. nov., a unique group of NTTB corynebacteria in wild boar and roe deer.</title>
        <authorList>
            <person name="Dangel A."/>
            <person name="Berger A."/>
            <person name="Rau J."/>
            <person name="Eisenberg T."/>
            <person name="Kampfer P."/>
            <person name="Margos G."/>
            <person name="Contzen M."/>
            <person name="Busse H.J."/>
            <person name="Konrad R."/>
            <person name="Peters M."/>
            <person name="Sting R."/>
            <person name="Sing A."/>
        </authorList>
    </citation>
    <scope>NUCLEOTIDE SEQUENCE [LARGE SCALE GENOMIC DNA]</scope>
    <source>
        <strain evidence="3 4">PO100/5</strain>
    </source>
</reference>
<dbReference type="Proteomes" id="UP000195652">
    <property type="component" value="Chromosome"/>
</dbReference>
<name>A0A7Y4LGX7_9CORY</name>
<dbReference type="AlphaFoldDB" id="A0A7Y4LGX7"/>
<organism evidence="3 4">
    <name type="scientific">Corynebacterium silvaticum</name>
    <dbReference type="NCBI Taxonomy" id="2320431"/>
    <lineage>
        <taxon>Bacteria</taxon>
        <taxon>Bacillati</taxon>
        <taxon>Actinomycetota</taxon>
        <taxon>Actinomycetes</taxon>
        <taxon>Mycobacteriales</taxon>
        <taxon>Corynebacteriaceae</taxon>
        <taxon>Corynebacterium</taxon>
    </lineage>
</organism>
<dbReference type="Gene3D" id="1.10.10.1320">
    <property type="entry name" value="Anti-sigma factor, zinc-finger domain"/>
    <property type="match status" value="1"/>
</dbReference>
<dbReference type="GeneID" id="75007590"/>
<dbReference type="RefSeq" id="WP_087453760.1">
    <property type="nucleotide sequence ID" value="NZ_CP021417.2"/>
</dbReference>
<protein>
    <submittedName>
        <fullName evidence="3">Anti-sigma factor</fullName>
    </submittedName>
</protein>
<dbReference type="KEGG" id="csil:CBE74_04855"/>
<keyword evidence="1" id="KW-0805">Transcription regulation</keyword>
<accession>A0A7Y4LGX7</accession>
<evidence type="ECO:0000313" key="3">
    <source>
        <dbReference type="EMBL" id="ARU45930.1"/>
    </source>
</evidence>
<dbReference type="InterPro" id="IPR041916">
    <property type="entry name" value="Anti_sigma_zinc_sf"/>
</dbReference>
<keyword evidence="2" id="KW-0804">Transcription</keyword>
<reference evidence="3 4" key="1">
    <citation type="journal article" date="2014" name="BMC Vet. Res.">
        <title>First report of Corynebacterium pseudotuberculosis from caseous lymphadenitis lesions in Black Alentejano pig (Sus scrofa domesticus).</title>
        <authorList>
            <person name="Oliveira M."/>
            <person name="Barroco C."/>
            <person name="Mottola C."/>
            <person name="Santos R."/>
            <person name="Lemsaddek A."/>
            <person name="Tavares L."/>
            <person name="Semedo-Lemsaddek T."/>
        </authorList>
    </citation>
    <scope>NUCLEOTIDE SEQUENCE [LARGE SCALE GENOMIC DNA]</scope>
    <source>
        <strain evidence="3 4">PO100/5</strain>
    </source>
</reference>
<evidence type="ECO:0000256" key="1">
    <source>
        <dbReference type="ARBA" id="ARBA00023015"/>
    </source>
</evidence>
<dbReference type="EMBL" id="CP021417">
    <property type="protein sequence ID" value="ARU45930.1"/>
    <property type="molecule type" value="Genomic_DNA"/>
</dbReference>
<proteinExistence type="predicted"/>
<keyword evidence="4" id="KW-1185">Reference proteome</keyword>
<gene>
    <name evidence="3" type="ORF">CBE74_04855</name>
</gene>
<sequence>MTHGHRNSRAEKIRHFASVEHLNPEAVAALVDDELSSAAAHRAKIHLVHCKECRDEVDRQRRAADRLRGSTHSEMKASSDLLAKLQGIAHSCPEGPNAEDMVVAPQTLLDKIDGMARNIRKTSQNLRNARMAALKHLDEPNSR</sequence>
<reference evidence="3 4" key="2">
    <citation type="journal article" date="2020" name="Antonie Van Leeuwenhoek">
        <title>Phylogenomic characterisation of a novel corynebacterial species pathogenic to animals.</title>
        <authorList>
            <person name="Moller J."/>
            <person name="Musella L."/>
            <person name="Melnikov V."/>
            <person name="Geissdorfer W."/>
            <person name="Burkovski A."/>
            <person name="Sangal V."/>
        </authorList>
    </citation>
    <scope>NUCLEOTIDE SEQUENCE [LARGE SCALE GENOMIC DNA]</scope>
    <source>
        <strain evidence="3 4">PO100/5</strain>
    </source>
</reference>
<reference evidence="3 4" key="4">
    <citation type="journal article" date="2020" name="PLoS ONE">
        <title>Taxonomic classification of strain PO100/5 shows a broader geographic distribution and genetic markers of the recently described Corynebacterium silvaticum.</title>
        <authorList>
            <person name="Viana M.V.C."/>
            <person name="Profeta R."/>
            <person name="da Silva A.L."/>
            <person name="Hurtado R."/>
            <person name="Cerqueira J.C."/>
            <person name="Ribeiro B.F.S."/>
            <person name="Almeida M.O."/>
            <person name="Morais-Rodrigues F."/>
            <person name="Soares S.C."/>
            <person name="Oliveira M."/>
            <person name="Tavares L."/>
            <person name="Figueiredo H."/>
            <person name="Wattam A.R."/>
            <person name="Barh D."/>
            <person name="Ghosh P."/>
            <person name="Silva A."/>
            <person name="Azevedo V."/>
        </authorList>
    </citation>
    <scope>NUCLEOTIDE SEQUENCE [LARGE SCALE GENOMIC DNA]</scope>
    <source>
        <strain evidence="3 4">PO100/5</strain>
    </source>
</reference>
<evidence type="ECO:0000256" key="2">
    <source>
        <dbReference type="ARBA" id="ARBA00023163"/>
    </source>
</evidence>